<feature type="region of interest" description="Disordered" evidence="5">
    <location>
        <begin position="1"/>
        <end position="31"/>
    </location>
</feature>
<proteinExistence type="predicted"/>
<dbReference type="InterPro" id="IPR000306">
    <property type="entry name" value="Znf_FYVE"/>
</dbReference>
<dbReference type="GO" id="GO:0004180">
    <property type="term" value="F:carboxypeptidase activity"/>
    <property type="evidence" value="ECO:0007669"/>
    <property type="project" value="UniProtKB-KW"/>
</dbReference>
<dbReference type="Proteomes" id="UP000623687">
    <property type="component" value="Unassembled WGS sequence"/>
</dbReference>
<sequence>MPEKLLSDSQQVPYQAYKSKRHSRNLSNPTHVLNGFASNGVALAVPRPRPSSFMGTPSSFGSAEFGTEDKVEIAVIEPKDDALELPEPTNGTATPPVKDNEVPPISPTGPLPLALNVDRSKGIVVETTLKEQGMPPTDDTTPPTSPLPIPQTPTSTPSSLASSPSNESSTASSSTPTKSPQPPGKRISTFRRVPLRPSRAPLPSSPLRPAGALPSAGRVLSSSSSRTAVDHGAPSAEPRSRVTSPTPGPPIPAKDEVAPSLSQAASTPSSSSHPVGPNLHVQTNIARPASDATAPIVPPTRGSSLNQTSSTPPPPPPPPAQLQSRPSSSSTPISSAPTSPRPVMSSLPSRIQAPYRPGFQPKGVYRPRTDEFFDARREAHNSGSLRIERTKLERRLEKLIALHFPEKEEQHALQRPSAGNHRRSSFFDLDLSDLKSMDPSGLWKNMMMQGTSSIGGKGDIRAAEQRITPWEDDSAVNKCPLCRASFHPLTNRKHHCRLCGQIVCALPVKNPQRPVTCSLLFVVDKNTRMIEEVSEGVDYGVRKRRTSTVDAKGSKGGSLQDEEEKFLKGVRMCRTCRPILTRQQYQQESTHVPAFVRLYDMFITLEKEIEASLPQFEELLLSLTTDDHPTKEAMAARKRLLEAFAQYDALSKRIRNLPCPSGPGSSQDRVQMAVMTRANLFLQKHMFPLQTIPKKSKPSSSTPTPTRENGAAIDPDSKLALALQPLLEQEALLESFIEEANAHRKFEDVKTLQANLKEIRTEIDRIVANSGDHPR</sequence>
<keyword evidence="1" id="KW-0479">Metal-binding</keyword>
<feature type="domain" description="FYVE-type" evidence="6">
    <location>
        <begin position="473"/>
        <end position="581"/>
    </location>
</feature>
<evidence type="ECO:0000256" key="3">
    <source>
        <dbReference type="ARBA" id="ARBA00022833"/>
    </source>
</evidence>
<feature type="region of interest" description="Disordered" evidence="5">
    <location>
        <begin position="77"/>
        <end position="364"/>
    </location>
</feature>
<evidence type="ECO:0000256" key="5">
    <source>
        <dbReference type="SAM" id="MobiDB-lite"/>
    </source>
</evidence>
<dbReference type="Pfam" id="PF11464">
    <property type="entry name" value="Rbsn"/>
    <property type="match status" value="1"/>
</dbReference>
<dbReference type="Gene3D" id="3.30.40.10">
    <property type="entry name" value="Zinc/RING finger domain, C3HC4 (zinc finger)"/>
    <property type="match status" value="1"/>
</dbReference>
<organism evidence="7 8">
    <name type="scientific">Pleurotus ostreatus</name>
    <name type="common">Oyster mushroom</name>
    <name type="synonym">White-rot fungus</name>
    <dbReference type="NCBI Taxonomy" id="5322"/>
    <lineage>
        <taxon>Eukaryota</taxon>
        <taxon>Fungi</taxon>
        <taxon>Dikarya</taxon>
        <taxon>Basidiomycota</taxon>
        <taxon>Agaricomycotina</taxon>
        <taxon>Agaricomycetes</taxon>
        <taxon>Agaricomycetidae</taxon>
        <taxon>Agaricales</taxon>
        <taxon>Pleurotineae</taxon>
        <taxon>Pleurotaceae</taxon>
        <taxon>Pleurotus</taxon>
    </lineage>
</organism>
<dbReference type="OrthoDB" id="166134at2759"/>
<dbReference type="SUPFAM" id="SSF140125">
    <property type="entry name" value="Rabenosyn-5 Rab-binding domain-like"/>
    <property type="match status" value="1"/>
</dbReference>
<evidence type="ECO:0000256" key="4">
    <source>
        <dbReference type="PROSITE-ProRule" id="PRU00091"/>
    </source>
</evidence>
<evidence type="ECO:0000256" key="2">
    <source>
        <dbReference type="ARBA" id="ARBA00022771"/>
    </source>
</evidence>
<dbReference type="InterPro" id="IPR052727">
    <property type="entry name" value="Rab4/Rab5_effector"/>
</dbReference>
<dbReference type="InterPro" id="IPR017455">
    <property type="entry name" value="Znf_FYVE-rel"/>
</dbReference>
<feature type="compositionally biased region" description="Low complexity" evidence="5">
    <location>
        <begin position="195"/>
        <end position="225"/>
    </location>
</feature>
<dbReference type="EMBL" id="JACETU010000001">
    <property type="protein sequence ID" value="KAF7441075.1"/>
    <property type="molecule type" value="Genomic_DNA"/>
</dbReference>
<dbReference type="InterPro" id="IPR013083">
    <property type="entry name" value="Znf_RING/FYVE/PHD"/>
</dbReference>
<dbReference type="PANTHER" id="PTHR13510">
    <property type="entry name" value="FYVE-FINGER-CONTAINING RAB5 EFFECTOR PROTEIN RABENOSYN-5-RELATED"/>
    <property type="match status" value="1"/>
</dbReference>
<keyword evidence="8" id="KW-1185">Reference proteome</keyword>
<dbReference type="InterPro" id="IPR011011">
    <property type="entry name" value="Znf_FYVE_PHD"/>
</dbReference>
<keyword evidence="7" id="KW-0378">Hydrolase</keyword>
<keyword evidence="3" id="KW-0862">Zinc</keyword>
<dbReference type="RefSeq" id="XP_036636919.1">
    <property type="nucleotide sequence ID" value="XM_036771074.1"/>
</dbReference>
<feature type="compositionally biased region" description="Low complexity" evidence="5">
    <location>
        <begin position="258"/>
        <end position="274"/>
    </location>
</feature>
<reference evidence="7" key="1">
    <citation type="submission" date="2019-07" db="EMBL/GenBank/DDBJ databases">
        <authorList>
            <person name="Palmer J.M."/>
        </authorList>
    </citation>
    <scope>NUCLEOTIDE SEQUENCE</scope>
    <source>
        <strain evidence="7">PC9</strain>
    </source>
</reference>
<dbReference type="GeneID" id="59371265"/>
<dbReference type="AlphaFoldDB" id="A0A8H7AAF0"/>
<dbReference type="SUPFAM" id="SSF57903">
    <property type="entry name" value="FYVE/PHD zinc finger"/>
    <property type="match status" value="1"/>
</dbReference>
<name>A0A8H7AAF0_PLEOS</name>
<evidence type="ECO:0000313" key="8">
    <source>
        <dbReference type="Proteomes" id="UP000623687"/>
    </source>
</evidence>
<feature type="region of interest" description="Disordered" evidence="5">
    <location>
        <begin position="692"/>
        <end position="715"/>
    </location>
</feature>
<evidence type="ECO:0000313" key="7">
    <source>
        <dbReference type="EMBL" id="KAF7441075.1"/>
    </source>
</evidence>
<dbReference type="VEuPathDB" id="FungiDB:PC9H_001424"/>
<dbReference type="PROSITE" id="PS50178">
    <property type="entry name" value="ZF_FYVE"/>
    <property type="match status" value="1"/>
</dbReference>
<dbReference type="InterPro" id="IPR036531">
    <property type="entry name" value="Rbsn_Rab-bd_sf"/>
</dbReference>
<feature type="compositionally biased region" description="Pro residues" evidence="5">
    <location>
        <begin position="311"/>
        <end position="320"/>
    </location>
</feature>
<feature type="compositionally biased region" description="Low complexity" evidence="5">
    <location>
        <begin position="152"/>
        <end position="178"/>
    </location>
</feature>
<feature type="compositionally biased region" description="Low complexity" evidence="5">
    <location>
        <begin position="321"/>
        <end position="342"/>
    </location>
</feature>
<comment type="caution">
    <text evidence="7">The sequence shown here is derived from an EMBL/GenBank/DDBJ whole genome shotgun (WGS) entry which is preliminary data.</text>
</comment>
<keyword evidence="7" id="KW-0121">Carboxypeptidase</keyword>
<dbReference type="GO" id="GO:0008270">
    <property type="term" value="F:zinc ion binding"/>
    <property type="evidence" value="ECO:0007669"/>
    <property type="project" value="UniProtKB-KW"/>
</dbReference>
<dbReference type="Gene3D" id="4.10.860.20">
    <property type="entry name" value="Rabenosyn, Rab binding domain"/>
    <property type="match status" value="1"/>
</dbReference>
<evidence type="ECO:0000259" key="6">
    <source>
        <dbReference type="PROSITE" id="PS50178"/>
    </source>
</evidence>
<gene>
    <name evidence="7" type="primary">PEP7</name>
    <name evidence="7" type="ORF">PC9H_001424</name>
</gene>
<dbReference type="InterPro" id="IPR021565">
    <property type="entry name" value="Rbsn_Rab-bd"/>
</dbReference>
<dbReference type="SMART" id="SM00064">
    <property type="entry name" value="FYVE"/>
    <property type="match status" value="1"/>
</dbReference>
<dbReference type="Pfam" id="PF01363">
    <property type="entry name" value="FYVE"/>
    <property type="match status" value="1"/>
</dbReference>
<dbReference type="CDD" id="cd15737">
    <property type="entry name" value="FYVE2_Vac1p_like"/>
    <property type="match status" value="1"/>
</dbReference>
<keyword evidence="2 4" id="KW-0863">Zinc-finger</keyword>
<keyword evidence="7" id="KW-0645">Protease</keyword>
<accession>A0A8H7AAF0</accession>
<protein>
    <submittedName>
        <fullName evidence="7">Carboxypeptidase Y-deficient</fullName>
    </submittedName>
</protein>
<dbReference type="PANTHER" id="PTHR13510:SF44">
    <property type="entry name" value="RABENOSYN-5"/>
    <property type="match status" value="1"/>
</dbReference>
<evidence type="ECO:0000256" key="1">
    <source>
        <dbReference type="ARBA" id="ARBA00022723"/>
    </source>
</evidence>